<dbReference type="PANTHER" id="PTHR45663:SF11">
    <property type="entry name" value="GEO12009P1"/>
    <property type="match status" value="1"/>
</dbReference>
<sequence>MIKEVNDINFNEEIANSDNIVVVDFWAPWCGPCKMLSPVIEELANEMGKNVKFAKINVDESPIIASTYKISSIPTVMVFNKDSVKETLVGFRPKAELKKVIEKNL</sequence>
<proteinExistence type="inferred from homology"/>
<dbReference type="PIRSF" id="PIRSF000077">
    <property type="entry name" value="Thioredoxin"/>
    <property type="match status" value="1"/>
</dbReference>
<dbReference type="InterPro" id="IPR017937">
    <property type="entry name" value="Thioredoxin_CS"/>
</dbReference>
<evidence type="ECO:0000256" key="3">
    <source>
        <dbReference type="ARBA" id="ARBA00022448"/>
    </source>
</evidence>
<protein>
    <recommendedName>
        <fullName evidence="2 7">Thioredoxin</fullName>
    </recommendedName>
</protein>
<dbReference type="Proteomes" id="UP000776252">
    <property type="component" value="Unassembled WGS sequence"/>
</dbReference>
<keyword evidence="3" id="KW-0813">Transport</keyword>
<dbReference type="PROSITE" id="PS00194">
    <property type="entry name" value="THIOREDOXIN_1"/>
    <property type="match status" value="1"/>
</dbReference>
<dbReference type="CDD" id="cd02947">
    <property type="entry name" value="TRX_family"/>
    <property type="match status" value="1"/>
</dbReference>
<dbReference type="InterPro" id="IPR005746">
    <property type="entry name" value="Thioredoxin"/>
</dbReference>
<evidence type="ECO:0000256" key="7">
    <source>
        <dbReference type="NCBIfam" id="TIGR01068"/>
    </source>
</evidence>
<dbReference type="RefSeq" id="WP_216149362.1">
    <property type="nucleotide sequence ID" value="NZ_JAHLDV010000024.1"/>
</dbReference>
<organism evidence="10 11">
    <name type="scientific">Clostridium frigoris</name>
    <dbReference type="NCBI Taxonomy" id="205327"/>
    <lineage>
        <taxon>Bacteria</taxon>
        <taxon>Bacillati</taxon>
        <taxon>Bacillota</taxon>
        <taxon>Clostridia</taxon>
        <taxon>Eubacteriales</taxon>
        <taxon>Clostridiaceae</taxon>
        <taxon>Clostridium</taxon>
    </lineage>
</organism>
<evidence type="ECO:0000256" key="8">
    <source>
        <dbReference type="PIRNR" id="PIRNR000077"/>
    </source>
</evidence>
<keyword evidence="4" id="KW-0249">Electron transport</keyword>
<accession>A0ABS6BTS7</accession>
<dbReference type="PANTHER" id="PTHR45663">
    <property type="entry name" value="GEO12009P1"/>
    <property type="match status" value="1"/>
</dbReference>
<keyword evidence="6" id="KW-0676">Redox-active center</keyword>
<keyword evidence="11" id="KW-1185">Reference proteome</keyword>
<gene>
    <name evidence="10" type="primary">trxA</name>
    <name evidence="10" type="ORF">KPL37_11235</name>
</gene>
<evidence type="ECO:0000256" key="1">
    <source>
        <dbReference type="ARBA" id="ARBA00008987"/>
    </source>
</evidence>
<evidence type="ECO:0000256" key="2">
    <source>
        <dbReference type="ARBA" id="ARBA00020570"/>
    </source>
</evidence>
<keyword evidence="5" id="KW-1015">Disulfide bond</keyword>
<dbReference type="PROSITE" id="PS51352">
    <property type="entry name" value="THIOREDOXIN_2"/>
    <property type="match status" value="1"/>
</dbReference>
<evidence type="ECO:0000256" key="4">
    <source>
        <dbReference type="ARBA" id="ARBA00022982"/>
    </source>
</evidence>
<evidence type="ECO:0000259" key="9">
    <source>
        <dbReference type="PROSITE" id="PS51352"/>
    </source>
</evidence>
<reference evidence="10 11" key="1">
    <citation type="submission" date="2021-06" db="EMBL/GenBank/DDBJ databases">
        <title>Clostridia strains as spoilage organisms.</title>
        <authorList>
            <person name="Wambui J."/>
            <person name="Stephan R."/>
            <person name="Stevens M.J.A."/>
        </authorList>
    </citation>
    <scope>NUCLEOTIDE SEQUENCE [LARGE SCALE GENOMIC DNA]</scope>
    <source>
        <strain evidence="10 11">DSM 14204</strain>
    </source>
</reference>
<dbReference type="InterPro" id="IPR013766">
    <property type="entry name" value="Thioredoxin_domain"/>
</dbReference>
<evidence type="ECO:0000313" key="11">
    <source>
        <dbReference type="Proteomes" id="UP000776252"/>
    </source>
</evidence>
<dbReference type="Pfam" id="PF00085">
    <property type="entry name" value="Thioredoxin"/>
    <property type="match status" value="1"/>
</dbReference>
<feature type="domain" description="Thioredoxin" evidence="9">
    <location>
        <begin position="1"/>
        <end position="105"/>
    </location>
</feature>
<name>A0ABS6BTS7_9CLOT</name>
<comment type="similarity">
    <text evidence="1 8">Belongs to the thioredoxin family.</text>
</comment>
<comment type="caution">
    <text evidence="10">The sequence shown here is derived from an EMBL/GenBank/DDBJ whole genome shotgun (WGS) entry which is preliminary data.</text>
</comment>
<dbReference type="EMBL" id="JAHLDV010000024">
    <property type="protein sequence ID" value="MBU3160321.1"/>
    <property type="molecule type" value="Genomic_DNA"/>
</dbReference>
<evidence type="ECO:0000256" key="6">
    <source>
        <dbReference type="ARBA" id="ARBA00023284"/>
    </source>
</evidence>
<evidence type="ECO:0000256" key="5">
    <source>
        <dbReference type="ARBA" id="ARBA00023157"/>
    </source>
</evidence>
<evidence type="ECO:0000313" key="10">
    <source>
        <dbReference type="EMBL" id="MBU3160321.1"/>
    </source>
</evidence>
<dbReference type="NCBIfam" id="TIGR01068">
    <property type="entry name" value="thioredoxin"/>
    <property type="match status" value="1"/>
</dbReference>